<evidence type="ECO:0000256" key="2">
    <source>
        <dbReference type="ARBA" id="ARBA00022737"/>
    </source>
</evidence>
<protein>
    <recommendedName>
        <fullName evidence="1">protein S-acyltransferase</fullName>
        <ecNumber evidence="1">2.3.1.225</ecNumber>
    </recommendedName>
</protein>
<dbReference type="InterPro" id="IPR002110">
    <property type="entry name" value="Ankyrin_rpt"/>
</dbReference>
<dbReference type="GO" id="GO:0019706">
    <property type="term" value="F:protein-cysteine S-palmitoyltransferase activity"/>
    <property type="evidence" value="ECO:0007669"/>
    <property type="project" value="UniProtKB-EC"/>
</dbReference>
<evidence type="ECO:0000313" key="6">
    <source>
        <dbReference type="Proteomes" id="UP000247647"/>
    </source>
</evidence>
<dbReference type="Proteomes" id="UP000247647">
    <property type="component" value="Unassembled WGS sequence"/>
</dbReference>
<feature type="non-terminal residue" evidence="5">
    <location>
        <position position="1"/>
    </location>
</feature>
<proteinExistence type="predicted"/>
<dbReference type="GeneID" id="37121397"/>
<dbReference type="PROSITE" id="PS50297">
    <property type="entry name" value="ANK_REP_REGION"/>
    <property type="match status" value="2"/>
</dbReference>
<keyword evidence="2" id="KW-0677">Repeat</keyword>
<dbReference type="AlphaFoldDB" id="A0A318Z1B1"/>
<dbReference type="PANTHER" id="PTHR24161">
    <property type="entry name" value="ANK_REP_REGION DOMAIN-CONTAINING PROTEIN-RELATED"/>
    <property type="match status" value="1"/>
</dbReference>
<feature type="repeat" description="ANK" evidence="4">
    <location>
        <begin position="119"/>
        <end position="151"/>
    </location>
</feature>
<dbReference type="RefSeq" id="XP_025476360.1">
    <property type="nucleotide sequence ID" value="XM_025618941.1"/>
</dbReference>
<dbReference type="InterPro" id="IPR036770">
    <property type="entry name" value="Ankyrin_rpt-contain_sf"/>
</dbReference>
<dbReference type="SUPFAM" id="SSF48403">
    <property type="entry name" value="Ankyrin repeat"/>
    <property type="match status" value="1"/>
</dbReference>
<evidence type="ECO:0000256" key="3">
    <source>
        <dbReference type="ARBA" id="ARBA00023043"/>
    </source>
</evidence>
<gene>
    <name evidence="5" type="ORF">BO87DRAFT_285707</name>
</gene>
<dbReference type="EC" id="2.3.1.225" evidence="1"/>
<accession>A0A318Z1B1</accession>
<feature type="non-terminal residue" evidence="5">
    <location>
        <position position="238"/>
    </location>
</feature>
<evidence type="ECO:0000256" key="1">
    <source>
        <dbReference type="ARBA" id="ARBA00012210"/>
    </source>
</evidence>
<dbReference type="OrthoDB" id="366390at2759"/>
<dbReference type="SMART" id="SM00248">
    <property type="entry name" value="ANK"/>
    <property type="match status" value="5"/>
</dbReference>
<evidence type="ECO:0000256" key="4">
    <source>
        <dbReference type="PROSITE-ProRule" id="PRU00023"/>
    </source>
</evidence>
<dbReference type="PROSITE" id="PS50088">
    <property type="entry name" value="ANK_REPEAT"/>
    <property type="match status" value="3"/>
</dbReference>
<dbReference type="Pfam" id="PF12796">
    <property type="entry name" value="Ank_2"/>
    <property type="match status" value="2"/>
</dbReference>
<name>A0A318Z1B1_ASPNB</name>
<feature type="repeat" description="ANK" evidence="4">
    <location>
        <begin position="86"/>
        <end position="118"/>
    </location>
</feature>
<dbReference type="Gene3D" id="1.25.40.20">
    <property type="entry name" value="Ankyrin repeat-containing domain"/>
    <property type="match status" value="2"/>
</dbReference>
<reference evidence="5" key="1">
    <citation type="submission" date="2016-12" db="EMBL/GenBank/DDBJ databases">
        <title>The genomes of Aspergillus section Nigri reveals drivers in fungal speciation.</title>
        <authorList>
            <consortium name="DOE Joint Genome Institute"/>
            <person name="Vesth T.C."/>
            <person name="Nybo J."/>
            <person name="Theobald S."/>
            <person name="Brandl J."/>
            <person name="Frisvad J.C."/>
            <person name="Nielsen K.F."/>
            <person name="Lyhne E.K."/>
            <person name="Kogle M.E."/>
            <person name="Kuo A."/>
            <person name="Riley R."/>
            <person name="Clum A."/>
            <person name="Nolan M."/>
            <person name="Lipzen A."/>
            <person name="Salamov A."/>
            <person name="Henrissat B."/>
            <person name="Wiebenga A."/>
            <person name="De Vries R.P."/>
            <person name="Grigoriev I.V."/>
            <person name="Mortensen U.H."/>
            <person name="Andersen M.R."/>
            <person name="Baker S.E."/>
        </authorList>
    </citation>
    <scope>NUCLEOTIDE SEQUENCE [LARGE SCALE GENOMIC DNA]</scope>
    <source>
        <strain evidence="5">CBS 115656</strain>
    </source>
</reference>
<feature type="repeat" description="ANK" evidence="4">
    <location>
        <begin position="156"/>
        <end position="188"/>
    </location>
</feature>
<dbReference type="PANTHER" id="PTHR24161:SF85">
    <property type="entry name" value="PALMITOYLTRANSFERASE HIP14"/>
    <property type="match status" value="1"/>
</dbReference>
<dbReference type="EMBL" id="KZ821477">
    <property type="protein sequence ID" value="PYH30882.1"/>
    <property type="molecule type" value="Genomic_DNA"/>
</dbReference>
<sequence>VKLLVEEGADMEAIDHEGDTARLYALQDRHMEVVNFFLDIDLASDRCKMESVLLSAVEDDDPELVTLLVNKGVNPNSSCKTGIGRDDCTILTWAAKKGYKDLVQQLIHYGADVNLQDNERWTALAQAAKYGHDSVVRLLMEHNSYIDFPNDYFTPLQFTPLQLAAANGRKSTVRILLQHGASVTHSSLAPDSLETRYHLGDYVLQQLSPGGGSPTDIRGSEGRAHLRRAVEISLMARV</sequence>
<evidence type="ECO:0000313" key="5">
    <source>
        <dbReference type="EMBL" id="PYH30882.1"/>
    </source>
</evidence>
<organism evidence="5 6">
    <name type="scientific">Aspergillus neoniger (strain CBS 115656)</name>
    <dbReference type="NCBI Taxonomy" id="1448310"/>
    <lineage>
        <taxon>Eukaryota</taxon>
        <taxon>Fungi</taxon>
        <taxon>Dikarya</taxon>
        <taxon>Ascomycota</taxon>
        <taxon>Pezizomycotina</taxon>
        <taxon>Eurotiomycetes</taxon>
        <taxon>Eurotiomycetidae</taxon>
        <taxon>Eurotiales</taxon>
        <taxon>Aspergillaceae</taxon>
        <taxon>Aspergillus</taxon>
        <taxon>Aspergillus subgen. Circumdati</taxon>
    </lineage>
</organism>
<keyword evidence="3 4" id="KW-0040">ANK repeat</keyword>
<keyword evidence="6" id="KW-1185">Reference proteome</keyword>